<dbReference type="Proteomes" id="UP001190640">
    <property type="component" value="Chromosome 1"/>
</dbReference>
<feature type="domain" description="EF-hand" evidence="4">
    <location>
        <begin position="51"/>
        <end position="86"/>
    </location>
</feature>
<dbReference type="CDD" id="cd00213">
    <property type="entry name" value="S-100"/>
    <property type="match status" value="1"/>
</dbReference>
<dbReference type="GO" id="GO:0048306">
    <property type="term" value="F:calcium-dependent protein binding"/>
    <property type="evidence" value="ECO:0007669"/>
    <property type="project" value="TreeGrafter"/>
</dbReference>
<dbReference type="PROSITE" id="PS00018">
    <property type="entry name" value="EF_HAND_1"/>
    <property type="match status" value="1"/>
</dbReference>
<dbReference type="GeneID" id="129343390"/>
<evidence type="ECO:0000256" key="1">
    <source>
        <dbReference type="ARBA" id="ARBA00022723"/>
    </source>
</evidence>
<dbReference type="PANTHER" id="PTHR11639">
    <property type="entry name" value="S100 CALCIUM-BINDING PROTEIN"/>
    <property type="match status" value="1"/>
</dbReference>
<dbReference type="KEGG" id="emc:129343390"/>
<keyword evidence="3" id="KW-0106">Calcium</keyword>
<dbReference type="Gene3D" id="1.10.238.10">
    <property type="entry name" value="EF-hand"/>
    <property type="match status" value="1"/>
</dbReference>
<evidence type="ECO:0000256" key="2">
    <source>
        <dbReference type="ARBA" id="ARBA00022737"/>
    </source>
</evidence>
<reference evidence="6" key="1">
    <citation type="submission" date="2025-08" db="UniProtKB">
        <authorList>
            <consortium name="RefSeq"/>
        </authorList>
    </citation>
    <scope>IDENTIFICATION</scope>
    <source>
        <tissue evidence="6">Blood</tissue>
    </source>
</reference>
<name>A0AA97KHY0_EUBMA</name>
<dbReference type="GO" id="GO:0005509">
    <property type="term" value="F:calcium ion binding"/>
    <property type="evidence" value="ECO:0007669"/>
    <property type="project" value="InterPro"/>
</dbReference>
<keyword evidence="5" id="KW-1185">Reference proteome</keyword>
<dbReference type="InterPro" id="IPR018247">
    <property type="entry name" value="EF_Hand_1_Ca_BS"/>
</dbReference>
<dbReference type="InterPro" id="IPR034325">
    <property type="entry name" value="S-100_dom"/>
</dbReference>
<evidence type="ECO:0000313" key="5">
    <source>
        <dbReference type="Proteomes" id="UP001190640"/>
    </source>
</evidence>
<dbReference type="InterPro" id="IPR002048">
    <property type="entry name" value="EF_hand_dom"/>
</dbReference>
<accession>A0AA97KHY0</accession>
<dbReference type="SMART" id="SM01394">
    <property type="entry name" value="S_100"/>
    <property type="match status" value="1"/>
</dbReference>
<dbReference type="PANTHER" id="PTHR11639:SF77">
    <property type="entry name" value="PROTEIN S100-A12"/>
    <property type="match status" value="1"/>
</dbReference>
<dbReference type="GO" id="GO:0070062">
    <property type="term" value="C:extracellular exosome"/>
    <property type="evidence" value="ECO:0007669"/>
    <property type="project" value="TreeGrafter"/>
</dbReference>
<dbReference type="GO" id="GO:0005737">
    <property type="term" value="C:cytoplasm"/>
    <property type="evidence" value="ECO:0007669"/>
    <property type="project" value="TreeGrafter"/>
</dbReference>
<keyword evidence="1" id="KW-0479">Metal-binding</keyword>
<dbReference type="PROSITE" id="PS50222">
    <property type="entry name" value="EF_HAND_2"/>
    <property type="match status" value="1"/>
</dbReference>
<dbReference type="SUPFAM" id="SSF47473">
    <property type="entry name" value="EF-hand"/>
    <property type="match status" value="1"/>
</dbReference>
<dbReference type="Pfam" id="PF01023">
    <property type="entry name" value="S_100"/>
    <property type="match status" value="1"/>
</dbReference>
<evidence type="ECO:0000313" key="6">
    <source>
        <dbReference type="RefSeq" id="XP_054855551.1"/>
    </source>
</evidence>
<gene>
    <name evidence="6" type="primary">LOC129343390</name>
</gene>
<dbReference type="InterPro" id="IPR011992">
    <property type="entry name" value="EF-hand-dom_pair"/>
</dbReference>
<proteinExistence type="predicted"/>
<evidence type="ECO:0000259" key="4">
    <source>
        <dbReference type="PROSITE" id="PS50222"/>
    </source>
</evidence>
<dbReference type="GO" id="GO:0046914">
    <property type="term" value="F:transition metal ion binding"/>
    <property type="evidence" value="ECO:0007669"/>
    <property type="project" value="InterPro"/>
</dbReference>
<dbReference type="RefSeq" id="XP_054855551.1">
    <property type="nucleotide sequence ID" value="XM_054999576.1"/>
</dbReference>
<organism evidence="5 6">
    <name type="scientific">Eublepharis macularius</name>
    <name type="common">Leopard gecko</name>
    <name type="synonym">Cyrtodactylus macularius</name>
    <dbReference type="NCBI Taxonomy" id="481883"/>
    <lineage>
        <taxon>Eukaryota</taxon>
        <taxon>Metazoa</taxon>
        <taxon>Chordata</taxon>
        <taxon>Craniata</taxon>
        <taxon>Vertebrata</taxon>
        <taxon>Euteleostomi</taxon>
        <taxon>Lepidosauria</taxon>
        <taxon>Squamata</taxon>
        <taxon>Bifurcata</taxon>
        <taxon>Gekkota</taxon>
        <taxon>Eublepharidae</taxon>
        <taxon>Eublepharinae</taxon>
        <taxon>Eublepharis</taxon>
    </lineage>
</organism>
<sequence>MPLTEMEQCIQTILKHFHESAAQEGSYDTLNKAELKQFITKNFPTYMKKLKDPKILDNVFEQLDTDQNQEISFGEIMQFITIVAILSHDRIHGGTPESSA</sequence>
<dbReference type="AlphaFoldDB" id="A0AA97KHY0"/>
<protein>
    <submittedName>
        <fullName evidence="6">Protein S100-A12-like</fullName>
    </submittedName>
</protein>
<evidence type="ECO:0000256" key="3">
    <source>
        <dbReference type="ARBA" id="ARBA00022837"/>
    </source>
</evidence>
<dbReference type="GO" id="GO:0043542">
    <property type="term" value="P:endothelial cell migration"/>
    <property type="evidence" value="ECO:0007669"/>
    <property type="project" value="TreeGrafter"/>
</dbReference>
<dbReference type="InterPro" id="IPR013787">
    <property type="entry name" value="S100_Ca-bd_sub"/>
</dbReference>
<keyword evidence="2" id="KW-0677">Repeat</keyword>